<dbReference type="OrthoDB" id="24645at2759"/>
<feature type="compositionally biased region" description="Basic and acidic residues" evidence="1">
    <location>
        <begin position="338"/>
        <end position="350"/>
    </location>
</feature>
<dbReference type="InterPro" id="IPR035901">
    <property type="entry name" value="GIY-YIG_endonuc_sf"/>
</dbReference>
<keyword evidence="4" id="KW-1185">Reference proteome</keyword>
<evidence type="ECO:0000259" key="2">
    <source>
        <dbReference type="PROSITE" id="PS50164"/>
    </source>
</evidence>
<dbReference type="EMBL" id="FN649760">
    <property type="protein sequence ID" value="CBN80129.1"/>
    <property type="molecule type" value="Genomic_DNA"/>
</dbReference>
<feature type="compositionally biased region" description="Acidic residues" evidence="1">
    <location>
        <begin position="206"/>
        <end position="217"/>
    </location>
</feature>
<dbReference type="InterPro" id="IPR050381">
    <property type="entry name" value="SLX1_endonuclease"/>
</dbReference>
<dbReference type="GO" id="GO:0017108">
    <property type="term" value="F:5'-flap endonuclease activity"/>
    <property type="evidence" value="ECO:0007669"/>
    <property type="project" value="TreeGrafter"/>
</dbReference>
<feature type="domain" description="GIY-YIG" evidence="2">
    <location>
        <begin position="9"/>
        <end position="92"/>
    </location>
</feature>
<reference evidence="3 4" key="1">
    <citation type="journal article" date="2010" name="Nature">
        <title>The Ectocarpus genome and the independent evolution of multicellularity in brown algae.</title>
        <authorList>
            <person name="Cock J.M."/>
            <person name="Sterck L."/>
            <person name="Rouze P."/>
            <person name="Scornet D."/>
            <person name="Allen A.E."/>
            <person name="Amoutzias G."/>
            <person name="Anthouard V."/>
            <person name="Artiguenave F."/>
            <person name="Aury J.M."/>
            <person name="Badger J.H."/>
            <person name="Beszteri B."/>
            <person name="Billiau K."/>
            <person name="Bonnet E."/>
            <person name="Bothwell J.H."/>
            <person name="Bowler C."/>
            <person name="Boyen C."/>
            <person name="Brownlee C."/>
            <person name="Carrano C.J."/>
            <person name="Charrier B."/>
            <person name="Cho G.Y."/>
            <person name="Coelho S.M."/>
            <person name="Collen J."/>
            <person name="Corre E."/>
            <person name="Da Silva C."/>
            <person name="Delage L."/>
            <person name="Delaroque N."/>
            <person name="Dittami S.M."/>
            <person name="Doulbeau S."/>
            <person name="Elias M."/>
            <person name="Farnham G."/>
            <person name="Gachon C.M."/>
            <person name="Gschloessl B."/>
            <person name="Heesch S."/>
            <person name="Jabbari K."/>
            <person name="Jubin C."/>
            <person name="Kawai H."/>
            <person name="Kimura K."/>
            <person name="Kloareg B."/>
            <person name="Kupper F.C."/>
            <person name="Lang D."/>
            <person name="Le Bail A."/>
            <person name="Leblanc C."/>
            <person name="Lerouge P."/>
            <person name="Lohr M."/>
            <person name="Lopez P.J."/>
            <person name="Martens C."/>
            <person name="Maumus F."/>
            <person name="Michel G."/>
            <person name="Miranda-Saavedra D."/>
            <person name="Morales J."/>
            <person name="Moreau H."/>
            <person name="Motomura T."/>
            <person name="Nagasato C."/>
            <person name="Napoli C.A."/>
            <person name="Nelson D.R."/>
            <person name="Nyvall-Collen P."/>
            <person name="Peters A.F."/>
            <person name="Pommier C."/>
            <person name="Potin P."/>
            <person name="Poulain J."/>
            <person name="Quesneville H."/>
            <person name="Read B."/>
            <person name="Rensing S.A."/>
            <person name="Ritter A."/>
            <person name="Rousvoal S."/>
            <person name="Samanta M."/>
            <person name="Samson G."/>
            <person name="Schroeder D.C."/>
            <person name="Segurens B."/>
            <person name="Strittmatter M."/>
            <person name="Tonon T."/>
            <person name="Tregear J.W."/>
            <person name="Valentin K."/>
            <person name="von Dassow P."/>
            <person name="Yamagishi T."/>
            <person name="Van de Peer Y."/>
            <person name="Wincker P."/>
        </authorList>
    </citation>
    <scope>NUCLEOTIDE SEQUENCE [LARGE SCALE GENOMIC DNA]</scope>
    <source>
        <strain evidence="4">Ec32 / CCAP1310/4</strain>
    </source>
</reference>
<dbReference type="STRING" id="2880.D8LKZ6"/>
<dbReference type="InterPro" id="IPR000305">
    <property type="entry name" value="GIY-YIG_endonuc"/>
</dbReference>
<dbReference type="GO" id="GO:0033557">
    <property type="term" value="C:Slx1-Slx4 complex"/>
    <property type="evidence" value="ECO:0007669"/>
    <property type="project" value="TreeGrafter"/>
</dbReference>
<feature type="compositionally biased region" description="Basic and acidic residues" evidence="1">
    <location>
        <begin position="265"/>
        <end position="274"/>
    </location>
</feature>
<dbReference type="GO" id="GO:0000724">
    <property type="term" value="P:double-strand break repair via homologous recombination"/>
    <property type="evidence" value="ECO:0007669"/>
    <property type="project" value="TreeGrafter"/>
</dbReference>
<gene>
    <name evidence="3" type="ORF">Esi_0031_0139</name>
</gene>
<dbReference type="PROSITE" id="PS50164">
    <property type="entry name" value="GIY_YIG"/>
    <property type="match status" value="1"/>
</dbReference>
<dbReference type="InParanoid" id="D8LKZ6"/>
<evidence type="ECO:0000313" key="4">
    <source>
        <dbReference type="Proteomes" id="UP000002630"/>
    </source>
</evidence>
<evidence type="ECO:0000256" key="1">
    <source>
        <dbReference type="SAM" id="MobiDB-lite"/>
    </source>
</evidence>
<organism evidence="3 4">
    <name type="scientific">Ectocarpus siliculosus</name>
    <name type="common">Brown alga</name>
    <name type="synonym">Conferva siliculosa</name>
    <dbReference type="NCBI Taxonomy" id="2880"/>
    <lineage>
        <taxon>Eukaryota</taxon>
        <taxon>Sar</taxon>
        <taxon>Stramenopiles</taxon>
        <taxon>Ochrophyta</taxon>
        <taxon>PX clade</taxon>
        <taxon>Phaeophyceae</taxon>
        <taxon>Ectocarpales</taxon>
        <taxon>Ectocarpaceae</taxon>
        <taxon>Ectocarpus</taxon>
    </lineage>
</organism>
<accession>D8LKZ6</accession>
<sequence>MPKANPRKKFFHCYLLQSQDPKHKRSTYIGFTVDPGRRIRQHNGDIIGGAFRTKRKRPWDMVAIVHGFPSKSSALQFEAAWQHPQRDRRIKVKVPDLPVDSRRTVGVPGKLRLCKAMLCLDPWARYGLGIRFLREEYAASYSKLNLPQPLPVKGDPDTELSTGAQEGLPVYKSPPGSQEERLEAQRRSSAAGGDGGGPPVWRVDDSSDDDEDDEGGGDGDGHDSDGAGGWSSDAGSTDFISQPYPGEEDEEEEDDNDDDSCWRLSLERAGKDSEGSGQPERFPASGEMPGGVKSPALANGNKHISFVDTTSDRYDSDGSEEGDQMKKITGQSPPKLPLAERLRLRRLRDC</sequence>
<name>D8LKZ6_ECTSI</name>
<proteinExistence type="predicted"/>
<dbReference type="Pfam" id="PF01541">
    <property type="entry name" value="GIY-YIG"/>
    <property type="match status" value="1"/>
</dbReference>
<dbReference type="AlphaFoldDB" id="D8LKZ6"/>
<dbReference type="eggNOG" id="KOG3005">
    <property type="taxonomic scope" value="Eukaryota"/>
</dbReference>
<dbReference type="GO" id="GO:0008821">
    <property type="term" value="F:crossover junction DNA endonuclease activity"/>
    <property type="evidence" value="ECO:0007669"/>
    <property type="project" value="TreeGrafter"/>
</dbReference>
<dbReference type="Gene3D" id="3.40.1440.10">
    <property type="entry name" value="GIY-YIG endonuclease"/>
    <property type="match status" value="1"/>
</dbReference>
<dbReference type="PANTHER" id="PTHR20208">
    <property type="entry name" value="STRUCTURE-SPECIFIC ENDONUCLEASE SUBUNIT SLX1"/>
    <property type="match status" value="1"/>
</dbReference>
<dbReference type="CDD" id="cd10455">
    <property type="entry name" value="GIY-YIG_SLX1"/>
    <property type="match status" value="1"/>
</dbReference>
<feature type="compositionally biased region" description="Acidic residues" evidence="1">
    <location>
        <begin position="246"/>
        <end position="259"/>
    </location>
</feature>
<feature type="region of interest" description="Disordered" evidence="1">
    <location>
        <begin position="145"/>
        <end position="350"/>
    </location>
</feature>
<protein>
    <submittedName>
        <fullName evidence="3">Endo/excinuclease amino terminal domain-containing protein</fullName>
    </submittedName>
</protein>
<dbReference type="PANTHER" id="PTHR20208:SF10">
    <property type="entry name" value="STRUCTURE-SPECIFIC ENDONUCLEASE SUBUNIT SLX1"/>
    <property type="match status" value="1"/>
</dbReference>
<evidence type="ECO:0000313" key="3">
    <source>
        <dbReference type="EMBL" id="CBN80129.1"/>
    </source>
</evidence>
<dbReference type="Proteomes" id="UP000002630">
    <property type="component" value="Unassembled WGS sequence"/>
</dbReference>